<protein>
    <submittedName>
        <fullName evidence="2">DUF3221 domain-containing protein</fullName>
    </submittedName>
</protein>
<gene>
    <name evidence="2" type="ORF">CEY02_20160</name>
</gene>
<name>A0A2A5II28_BACPU</name>
<comment type="caution">
    <text evidence="2">The sequence shown here is derived from an EMBL/GenBank/DDBJ whole genome shotgun (WGS) entry which is preliminary data.</text>
</comment>
<organism evidence="2 3">
    <name type="scientific">Bacillus pumilus</name>
    <name type="common">Bacillus mesentericus</name>
    <dbReference type="NCBI Taxonomy" id="1408"/>
    <lineage>
        <taxon>Bacteria</taxon>
        <taxon>Bacillati</taxon>
        <taxon>Bacillota</taxon>
        <taxon>Bacilli</taxon>
        <taxon>Bacillales</taxon>
        <taxon>Bacillaceae</taxon>
        <taxon>Bacillus</taxon>
    </lineage>
</organism>
<sequence>MISTKQKLATVASTLALGCGLTLGGAPAFAESKEWVNHSFPISSVQKQEQIPFTGYVISVDDKYMIVAHTPTKEEALLYQNDWWVLATQGRILKVPISTDDHYEIGEKLNVFSKMWTSSIPPIAGMPTIERISE</sequence>
<accession>A0A2A5II28</accession>
<dbReference type="EMBL" id="NKHG01000166">
    <property type="protein sequence ID" value="PCK16965.1"/>
    <property type="molecule type" value="Genomic_DNA"/>
</dbReference>
<evidence type="ECO:0000256" key="1">
    <source>
        <dbReference type="SAM" id="SignalP"/>
    </source>
</evidence>
<reference evidence="2 3" key="1">
    <citation type="submission" date="2017-06" db="EMBL/GenBank/DDBJ databases">
        <title>Draft Genome Sequence of Bacillus sp Strain 36R Isolated from saline sediment at Atanasia, Sonora, Mexico.</title>
        <authorList>
            <person name="Sanchez Diaz R."/>
            <person name="Quiroz Macias M.E."/>
            <person name="Ibarra Gamez J.C."/>
            <person name="Enciso Ibarra J."/>
            <person name="Gomez Gil B."/>
            <person name="Galaviz Silva L."/>
        </authorList>
    </citation>
    <scope>NUCLEOTIDE SEQUENCE [LARGE SCALE GENOMIC DNA]</scope>
    <source>
        <strain evidence="2 3">36R_ATNSAL</strain>
    </source>
</reference>
<evidence type="ECO:0000313" key="3">
    <source>
        <dbReference type="Proteomes" id="UP000228754"/>
    </source>
</evidence>
<dbReference type="OrthoDB" id="2919910at2"/>
<dbReference type="Proteomes" id="UP000228754">
    <property type="component" value="Unassembled WGS sequence"/>
</dbReference>
<feature type="chain" id="PRO_5013128337" evidence="1">
    <location>
        <begin position="31"/>
        <end position="134"/>
    </location>
</feature>
<dbReference type="PROSITE" id="PS51257">
    <property type="entry name" value="PROKAR_LIPOPROTEIN"/>
    <property type="match status" value="1"/>
</dbReference>
<proteinExistence type="predicted"/>
<dbReference type="AlphaFoldDB" id="A0A2A5II28"/>
<feature type="signal peptide" evidence="1">
    <location>
        <begin position="1"/>
        <end position="30"/>
    </location>
</feature>
<evidence type="ECO:0000313" key="2">
    <source>
        <dbReference type="EMBL" id="PCK16965.1"/>
    </source>
</evidence>
<keyword evidence="1" id="KW-0732">Signal</keyword>